<keyword evidence="2" id="KW-0964">Secreted</keyword>
<dbReference type="SUPFAM" id="SSF49478">
    <property type="entry name" value="Cna protein B-type domain"/>
    <property type="match status" value="1"/>
</dbReference>
<comment type="caution">
    <text evidence="8">The sequence shown here is derived from an EMBL/GenBank/DDBJ whole genome shotgun (WGS) entry which is preliminary data.</text>
</comment>
<organism evidence="8 9">
    <name type="scientific">Mediterraneibacter gnavus (strain ATCC 29149 / DSM 114966 / JCM 6515 / VPI C7-9)</name>
    <name type="common">Ruminococcus gnavus</name>
    <dbReference type="NCBI Taxonomy" id="411470"/>
    <lineage>
        <taxon>Bacteria</taxon>
        <taxon>Bacillati</taxon>
        <taxon>Bacillota</taxon>
        <taxon>Clostridia</taxon>
        <taxon>Lachnospirales</taxon>
        <taxon>Lachnospiraceae</taxon>
        <taxon>Mediterraneibacter</taxon>
    </lineage>
</organism>
<dbReference type="Gene3D" id="2.60.40.10">
    <property type="entry name" value="Immunoglobulins"/>
    <property type="match status" value="4"/>
</dbReference>
<reference evidence="8 9" key="1">
    <citation type="submission" date="2007-04" db="EMBL/GenBank/DDBJ databases">
        <authorList>
            <person name="Fulton L."/>
            <person name="Clifton S."/>
            <person name="Fulton B."/>
            <person name="Xu J."/>
            <person name="Minx P."/>
            <person name="Pepin K.H."/>
            <person name="Johnson M."/>
            <person name="Thiruvilangam P."/>
            <person name="Bhonagiri V."/>
            <person name="Nash W.E."/>
            <person name="Mardis E.R."/>
            <person name="Wilson R.K."/>
        </authorList>
    </citation>
    <scope>NUCLEOTIDE SEQUENCE [LARGE SCALE GENOMIC DNA]</scope>
    <source>
        <strain evidence="8 9">ATCC 29149</strain>
    </source>
</reference>
<protein>
    <submittedName>
        <fullName evidence="8">LPXTG-motif cell wall anchor domain protein</fullName>
    </submittedName>
</protein>
<feature type="chain" id="PRO_5002705076" evidence="5">
    <location>
        <begin position="39"/>
        <end position="770"/>
    </location>
</feature>
<keyword evidence="4" id="KW-0472">Membrane</keyword>
<gene>
    <name evidence="8" type="ORF">RUMGNA_02278</name>
</gene>
<keyword evidence="4" id="KW-1133">Transmembrane helix</keyword>
<proteinExistence type="inferred from homology"/>
<evidence type="ECO:0000256" key="3">
    <source>
        <dbReference type="ARBA" id="ARBA00022729"/>
    </source>
</evidence>
<sequence>MQEEQKEKRRETCMKKWKRILSAVLAVLLLSGSMPVWAAETVDPDEQAGDIQELKEKLEGLIPEEELGKYTKKEPIGEARVEGETQDRSSFFSAVGSQATIRPGTPHAYGSWNTTEFSVQTETGTHLGYCAEPNSPTPSGVFQVSKLENDLIKAMLLVSIGGPAYDVSKPYFESPSVQAHIPDIYGCCHAVIGYLYGGYTTGLNYNQLAWVYNISVELKERWVKVVRDRGLMDQYTAYVAYNDKQDIVWIEKDQKGSLNLKKESANPEMTDGNSCYSKEGAIYGVYKEQACTTKIADLTTDAQGNSNTVEVDAGTYFVKEIKAPKGFVLDKKVHPVMVTAGRTSIMKVKDIPTLDPVGVLLGKIDKETNQNKPQGSASLEGAEFTVKYYQTISDSDPGQAGQSPERTWVFRTDKDGFCEYNTQYLVSGGELYLAPSGVPSLPLGTITIQETKAPEGYLLNSEIYVVKITSNNDGSEFVYTYNQPKIPETLLTLDIVKVLRGKDTPISGVVFLHTDSKGNQEEVTTDDKGQAVLKGLTRGTHTIQEKSVPDGYTKNPGVLKFSVDENNKITLLENTATDKTGTMKFTVREDGTAQLSVEDVLAPYELIVHKVNDHAKVLEGAEFTLYKDEECKQELQKATSGKDGILRFQDLEVETKYYLKETKAPEGYRIPVNSDGTDIVYEIYTKSDPQKDLFEYYVNGKKYTDTTGDFAITGTKAEREVHLKVVNFVGMQMPETGSPWTLGIVLVGIGCLIVAGYFMKRKGKQEDEEK</sequence>
<dbReference type="InterPro" id="IPR013783">
    <property type="entry name" value="Ig-like_fold"/>
</dbReference>
<feature type="domain" description="SpaA-like prealbumin fold" evidence="6">
    <location>
        <begin position="494"/>
        <end position="570"/>
    </location>
</feature>
<dbReference type="InterPro" id="IPR041033">
    <property type="entry name" value="SpaA_PFL_dom_1"/>
</dbReference>
<evidence type="ECO:0000313" key="9">
    <source>
        <dbReference type="Proteomes" id="UP000004410"/>
    </source>
</evidence>
<dbReference type="Proteomes" id="UP000004410">
    <property type="component" value="Unassembled WGS sequence"/>
</dbReference>
<evidence type="ECO:0000259" key="6">
    <source>
        <dbReference type="Pfam" id="PF17802"/>
    </source>
</evidence>
<feature type="transmembrane region" description="Helical" evidence="4">
    <location>
        <begin position="740"/>
        <end position="759"/>
    </location>
</feature>
<dbReference type="Pfam" id="PF17802">
    <property type="entry name" value="SpaA"/>
    <property type="match status" value="4"/>
</dbReference>
<dbReference type="Pfam" id="PF20610">
    <property type="entry name" value="TED_2"/>
    <property type="match status" value="1"/>
</dbReference>
<dbReference type="PaxDb" id="411470-RUMGNA_02278"/>
<keyword evidence="3 5" id="KW-0732">Signal</keyword>
<evidence type="ECO:0000256" key="2">
    <source>
        <dbReference type="ARBA" id="ARBA00022525"/>
    </source>
</evidence>
<feature type="domain" description="SpaA-like prealbumin fold" evidence="6">
    <location>
        <begin position="375"/>
        <end position="474"/>
    </location>
</feature>
<keyword evidence="4" id="KW-0812">Transmembrane</keyword>
<dbReference type="AlphaFoldDB" id="A7B3Z5"/>
<feature type="signal peptide" evidence="5">
    <location>
        <begin position="1"/>
        <end position="38"/>
    </location>
</feature>
<evidence type="ECO:0000256" key="5">
    <source>
        <dbReference type="SAM" id="SignalP"/>
    </source>
</evidence>
<feature type="domain" description="Thioester" evidence="7">
    <location>
        <begin position="100"/>
        <end position="211"/>
    </location>
</feature>
<comment type="similarity">
    <text evidence="1">Belongs to the serine-aspartate repeat-containing protein (SDr) family.</text>
</comment>
<dbReference type="InterPro" id="IPR046751">
    <property type="entry name" value="TED_2"/>
</dbReference>
<evidence type="ECO:0000256" key="4">
    <source>
        <dbReference type="SAM" id="Phobius"/>
    </source>
</evidence>
<accession>A7B3Z5</accession>
<evidence type="ECO:0000256" key="1">
    <source>
        <dbReference type="ARBA" id="ARBA00007257"/>
    </source>
</evidence>
<dbReference type="EMBL" id="AAYG02000017">
    <property type="protein sequence ID" value="EDN77363.1"/>
    <property type="molecule type" value="Genomic_DNA"/>
</dbReference>
<evidence type="ECO:0000313" key="8">
    <source>
        <dbReference type="EMBL" id="EDN77363.1"/>
    </source>
</evidence>
<feature type="domain" description="SpaA-like prealbumin fold" evidence="6">
    <location>
        <begin position="279"/>
        <end position="349"/>
    </location>
</feature>
<dbReference type="eggNOG" id="COG4932">
    <property type="taxonomic scope" value="Bacteria"/>
</dbReference>
<reference evidence="8 9" key="2">
    <citation type="submission" date="2007-06" db="EMBL/GenBank/DDBJ databases">
        <title>Draft genome sequence of Ruminococcus gnavus (ATCC 29149).</title>
        <authorList>
            <person name="Sudarsanam P."/>
            <person name="Ley R."/>
            <person name="Guruge J."/>
            <person name="Turnbaugh P.J."/>
            <person name="Mahowald M."/>
            <person name="Liep D."/>
            <person name="Gordon J."/>
        </authorList>
    </citation>
    <scope>NUCLEOTIDE SEQUENCE [LARGE SCALE GENOMIC DNA]</scope>
    <source>
        <strain evidence="8 9">ATCC 29149</strain>
    </source>
</reference>
<name>A7B3Z5_MEDG7</name>
<feature type="domain" description="SpaA-like prealbumin fold" evidence="6">
    <location>
        <begin position="606"/>
        <end position="670"/>
    </location>
</feature>
<evidence type="ECO:0000259" key="7">
    <source>
        <dbReference type="Pfam" id="PF20610"/>
    </source>
</evidence>
<dbReference type="PANTHER" id="PTHR36108">
    <property type="entry name" value="COLOSSIN-B-RELATED"/>
    <property type="match status" value="1"/>
</dbReference>
<dbReference type="PANTHER" id="PTHR36108:SF13">
    <property type="entry name" value="COLOSSIN-B-RELATED"/>
    <property type="match status" value="1"/>
</dbReference>